<organism evidence="2 3">
    <name type="scientific">Filifactor alocis (strain ATCC 35896 / CCUG 47790 / D40 B5)</name>
    <name type="common">Fusobacterium alocis</name>
    <dbReference type="NCBI Taxonomy" id="546269"/>
    <lineage>
        <taxon>Bacteria</taxon>
        <taxon>Bacillati</taxon>
        <taxon>Bacillota</taxon>
        <taxon>Clostridia</taxon>
        <taxon>Peptostreptococcales</taxon>
        <taxon>Filifactoraceae</taxon>
        <taxon>Filifactor</taxon>
    </lineage>
</organism>
<keyword evidence="3" id="KW-1185">Reference proteome</keyword>
<dbReference type="FunFam" id="1.10.150.310:FF:000001">
    <property type="entry name" value="RNA-binding transcriptional accessory protein"/>
    <property type="match status" value="1"/>
</dbReference>
<dbReference type="Pfam" id="PF12836">
    <property type="entry name" value="HHH_3"/>
    <property type="match status" value="1"/>
</dbReference>
<dbReference type="Proteomes" id="UP000007468">
    <property type="component" value="Chromosome"/>
</dbReference>
<gene>
    <name evidence="2" type="ordered locus">HMPREF0389_01347</name>
</gene>
<dbReference type="PANTHER" id="PTHR10724">
    <property type="entry name" value="30S RIBOSOMAL PROTEIN S1"/>
    <property type="match status" value="1"/>
</dbReference>
<feature type="domain" description="S1 motif" evidence="1">
    <location>
        <begin position="644"/>
        <end position="713"/>
    </location>
</feature>
<evidence type="ECO:0000313" key="3">
    <source>
        <dbReference type="Proteomes" id="UP000007468"/>
    </source>
</evidence>
<dbReference type="GO" id="GO:0005737">
    <property type="term" value="C:cytoplasm"/>
    <property type="evidence" value="ECO:0007669"/>
    <property type="project" value="UniProtKB-ARBA"/>
</dbReference>
<dbReference type="Pfam" id="PF22706">
    <property type="entry name" value="Tex_central_region"/>
    <property type="match status" value="1"/>
</dbReference>
<sequence>MNLYEQLAKEFGLKKKQVEGAIHLIDEGNTIPFIARYRKEATGEMSDEVLRDFYDRLKYLRNLEDRKQQVKASIEEQNRLTPEIISALQEAKTLVEVEDIYEPYKKKRKTRASVAIEKGLEPLSYVIRLGEENLLQQAQNFVNEENEVLTAEDALQGAMDIVAQQLSEDFERKKKIRNIVFSTTKIETSRKKSAEEKEGYLTYSMYFEYNETAKDIPPHRILAINRGEKEDILKVKYLHEEQNIKSVLMEDIVHTEHNEDCLNRIVEDALKRLILPSLERELRSTMTETAEERAIEVFGQNLKDLLLQGTLPNVTILGWDPAFRTGCKIAVIDCTGKVLDTATIYPTAPQNKVEESKKVILNLIDRHQIDVIAIGNGTASRESEEIVREIIKESKREVHHIIVNEAGASVYSASKLGTEEFPDMNVSLRGAVSIARRLADPLAELVKISPEHIGVGQYQHDVNQGRLLEVLKGVVENAVNTVGIDLNTASSSLLGYVSGITPSIAKNIIEYRETNGAFRNRKELLKVKRLGASSFEQCAGFLRIKDGTEVLDNTLVHPESYDKAYGVLYSLHIASDELDTDSAETSEEFEKIDFPQLATQLEVGIPTLKDIVSELKKPGRDIRPKRNPVEFLSEIMTLDDLKEDMVLTGTVRNVLDFGAFVDIGLKSDGLVHISELSDKYVKHPLDIVRIGDIVTVRVIKIDRERGKVGLSMKQLPQH</sequence>
<dbReference type="SUPFAM" id="SSF47781">
    <property type="entry name" value="RuvA domain 2-like"/>
    <property type="match status" value="2"/>
</dbReference>
<dbReference type="CDD" id="cd05685">
    <property type="entry name" value="S1_Tex"/>
    <property type="match status" value="1"/>
</dbReference>
<dbReference type="PROSITE" id="PS50126">
    <property type="entry name" value="S1"/>
    <property type="match status" value="1"/>
</dbReference>
<dbReference type="Gene3D" id="1.10.150.310">
    <property type="entry name" value="Tex RuvX-like domain-like"/>
    <property type="match status" value="1"/>
</dbReference>
<dbReference type="STRING" id="546269.HMPREF0389_01347"/>
<dbReference type="PATRIC" id="fig|546269.5.peg.1009"/>
<dbReference type="InterPro" id="IPR006641">
    <property type="entry name" value="YqgF/RNaseH-like_dom"/>
</dbReference>
<dbReference type="SUPFAM" id="SSF158832">
    <property type="entry name" value="Tex N-terminal region-like"/>
    <property type="match status" value="1"/>
</dbReference>
<dbReference type="Pfam" id="PF16921">
    <property type="entry name" value="Tex_YqgF"/>
    <property type="match status" value="1"/>
</dbReference>
<dbReference type="InterPro" id="IPR023319">
    <property type="entry name" value="Tex-like_HTH_dom_sf"/>
</dbReference>
<dbReference type="InterPro" id="IPR018974">
    <property type="entry name" value="Tex-like_N"/>
</dbReference>
<dbReference type="InterPro" id="IPR037027">
    <property type="entry name" value="YqgF/RNaseH-like_dom_sf"/>
</dbReference>
<dbReference type="Gene3D" id="3.30.420.140">
    <property type="entry name" value="YqgF/RNase H-like domain"/>
    <property type="match status" value="1"/>
</dbReference>
<dbReference type="EMBL" id="CP002390">
    <property type="protein sequence ID" value="EFE27716.1"/>
    <property type="molecule type" value="Genomic_DNA"/>
</dbReference>
<dbReference type="SUPFAM" id="SSF50249">
    <property type="entry name" value="Nucleic acid-binding proteins"/>
    <property type="match status" value="1"/>
</dbReference>
<dbReference type="InterPro" id="IPR010994">
    <property type="entry name" value="RuvA_2-like"/>
</dbReference>
<dbReference type="FunFam" id="1.10.10.650:FF:000001">
    <property type="entry name" value="S1 RNA-binding domain 1"/>
    <property type="match status" value="1"/>
</dbReference>
<dbReference type="SMART" id="SM00316">
    <property type="entry name" value="S1"/>
    <property type="match status" value="1"/>
</dbReference>
<dbReference type="InterPro" id="IPR023323">
    <property type="entry name" value="Tex-like_dom_sf"/>
</dbReference>
<dbReference type="InterPro" id="IPR032639">
    <property type="entry name" value="Tex_YqgF"/>
</dbReference>
<dbReference type="PANTHER" id="PTHR10724:SF10">
    <property type="entry name" value="S1 RNA-BINDING DOMAIN-CONTAINING PROTEIN 1"/>
    <property type="match status" value="1"/>
</dbReference>
<dbReference type="KEGG" id="faa:HMPREF0389_01347"/>
<dbReference type="InterPro" id="IPR050437">
    <property type="entry name" value="Ribos_protein_bS1-like"/>
</dbReference>
<dbReference type="GO" id="GO:0006139">
    <property type="term" value="P:nucleobase-containing compound metabolic process"/>
    <property type="evidence" value="ECO:0007669"/>
    <property type="project" value="InterPro"/>
</dbReference>
<dbReference type="RefSeq" id="WP_014262590.1">
    <property type="nucleotide sequence ID" value="NC_016630.1"/>
</dbReference>
<dbReference type="SUPFAM" id="SSF53098">
    <property type="entry name" value="Ribonuclease H-like"/>
    <property type="match status" value="1"/>
</dbReference>
<evidence type="ECO:0000259" key="1">
    <source>
        <dbReference type="PROSITE" id="PS50126"/>
    </source>
</evidence>
<dbReference type="OrthoDB" id="9804714at2"/>
<dbReference type="InterPro" id="IPR041692">
    <property type="entry name" value="HHH_9"/>
</dbReference>
<reference evidence="3" key="1">
    <citation type="submission" date="2010-12" db="EMBL/GenBank/DDBJ databases">
        <title>The genome sequence of Filifactor alocis strain ATCC 35896.</title>
        <authorList>
            <consortium name="The Broad Institute Genome Sequencing Platform"/>
            <person name="Ward D."/>
            <person name="Earl A."/>
            <person name="Feldgarden M."/>
            <person name="Young S.K."/>
            <person name="Gargeya S."/>
            <person name="Zeng Q."/>
            <person name="Alvarado L."/>
            <person name="Berlin A."/>
            <person name="Bochicchio J."/>
            <person name="Chapman S.B."/>
            <person name="Chen Z."/>
            <person name="Freedman E."/>
            <person name="Gellesch M."/>
            <person name="Goldberg J."/>
            <person name="Griggs A."/>
            <person name="Gujja S."/>
            <person name="Heilman E."/>
            <person name="Heiman D."/>
            <person name="Howarth C."/>
            <person name="Mehta T."/>
            <person name="Neiman D."/>
            <person name="Pearson M."/>
            <person name="Roberts A."/>
            <person name="Saif S."/>
            <person name="Shea T."/>
            <person name="Shenoy N."/>
            <person name="Sisk P."/>
            <person name="Stolte C."/>
            <person name="Sykes S."/>
            <person name="White J."/>
            <person name="Yandava C."/>
            <person name="Izard J."/>
            <person name="Blanton J.M."/>
            <person name="Baranova O.V."/>
            <person name="Tanner A.C."/>
            <person name="Dewhirst F.E."/>
            <person name="Haas B."/>
            <person name="Nusbaum C."/>
            <person name="Birren B."/>
        </authorList>
    </citation>
    <scope>NUCLEOTIDE SEQUENCE [LARGE SCALE GENOMIC DNA]</scope>
    <source>
        <strain evidence="3">ATCC 35896 / D40 B5</strain>
    </source>
</reference>
<dbReference type="Pfam" id="PF00575">
    <property type="entry name" value="S1"/>
    <property type="match status" value="1"/>
</dbReference>
<dbReference type="FunFam" id="2.40.50.140:FF:000051">
    <property type="entry name" value="RNA-binding transcriptional accessory protein"/>
    <property type="match status" value="1"/>
</dbReference>
<dbReference type="SMART" id="SM00732">
    <property type="entry name" value="YqgFc"/>
    <property type="match status" value="1"/>
</dbReference>
<dbReference type="InterPro" id="IPR055179">
    <property type="entry name" value="Tex-like_central_region"/>
</dbReference>
<dbReference type="InterPro" id="IPR044146">
    <property type="entry name" value="S1_Tex"/>
</dbReference>
<accession>D6GTA9</accession>
<evidence type="ECO:0000313" key="2">
    <source>
        <dbReference type="EMBL" id="EFE27716.1"/>
    </source>
</evidence>
<dbReference type="InterPro" id="IPR012340">
    <property type="entry name" value="NA-bd_OB-fold"/>
</dbReference>
<dbReference type="FunFam" id="3.30.420.140:FF:000001">
    <property type="entry name" value="RNA-binding transcriptional accessory protein"/>
    <property type="match status" value="1"/>
</dbReference>
<dbReference type="GO" id="GO:0003735">
    <property type="term" value="F:structural constituent of ribosome"/>
    <property type="evidence" value="ECO:0007669"/>
    <property type="project" value="TreeGrafter"/>
</dbReference>
<dbReference type="InterPro" id="IPR012337">
    <property type="entry name" value="RNaseH-like_sf"/>
</dbReference>
<dbReference type="Pfam" id="PF09371">
    <property type="entry name" value="Tex_N"/>
    <property type="match status" value="1"/>
</dbReference>
<dbReference type="eggNOG" id="COG2183">
    <property type="taxonomic scope" value="Bacteria"/>
</dbReference>
<dbReference type="AlphaFoldDB" id="D6GTA9"/>
<protein>
    <submittedName>
        <fullName evidence="2">Tex-like protein N-terminal domain protein</fullName>
    </submittedName>
</protein>
<dbReference type="Gene3D" id="1.10.3500.10">
    <property type="entry name" value="Tex N-terminal region-like"/>
    <property type="match status" value="1"/>
</dbReference>
<dbReference type="GO" id="GO:0006412">
    <property type="term" value="P:translation"/>
    <property type="evidence" value="ECO:0007669"/>
    <property type="project" value="TreeGrafter"/>
</dbReference>
<dbReference type="Gene3D" id="2.40.50.140">
    <property type="entry name" value="Nucleic acid-binding proteins"/>
    <property type="match status" value="1"/>
</dbReference>
<dbReference type="InterPro" id="IPR003029">
    <property type="entry name" value="S1_domain"/>
</dbReference>
<dbReference type="Pfam" id="PF17674">
    <property type="entry name" value="HHH_9"/>
    <property type="match status" value="1"/>
</dbReference>
<dbReference type="GO" id="GO:0003729">
    <property type="term" value="F:mRNA binding"/>
    <property type="evidence" value="ECO:0007669"/>
    <property type="project" value="UniProtKB-ARBA"/>
</dbReference>
<dbReference type="Gene3D" id="1.10.10.650">
    <property type="entry name" value="RuvA domain 2-like"/>
    <property type="match status" value="1"/>
</dbReference>
<proteinExistence type="predicted"/>
<name>D6GTA9_FILAD</name>